<feature type="region of interest" description="Disordered" evidence="1">
    <location>
        <begin position="1"/>
        <end position="23"/>
    </location>
</feature>
<evidence type="ECO:0000313" key="3">
    <source>
        <dbReference type="EMBL" id="MBW8635826.1"/>
    </source>
</evidence>
<keyword evidence="4" id="KW-1185">Reference proteome</keyword>
<dbReference type="EMBL" id="JAICBX010000001">
    <property type="protein sequence ID" value="MBW8635826.1"/>
    <property type="molecule type" value="Genomic_DNA"/>
</dbReference>
<evidence type="ECO:0008006" key="5">
    <source>
        <dbReference type="Google" id="ProtNLM"/>
    </source>
</evidence>
<comment type="caution">
    <text evidence="3">The sequence shown here is derived from an EMBL/GenBank/DDBJ whole genome shotgun (WGS) entry which is preliminary data.</text>
</comment>
<keyword evidence="2" id="KW-0472">Membrane</keyword>
<dbReference type="Proteomes" id="UP001196509">
    <property type="component" value="Unassembled WGS sequence"/>
</dbReference>
<organism evidence="3 4">
    <name type="scientific">Flavimaribacter sediminis</name>
    <dbReference type="NCBI Taxonomy" id="2865987"/>
    <lineage>
        <taxon>Bacteria</taxon>
        <taxon>Pseudomonadati</taxon>
        <taxon>Pseudomonadota</taxon>
        <taxon>Alphaproteobacteria</taxon>
        <taxon>Hyphomicrobiales</taxon>
        <taxon>Rhizobiaceae</taxon>
        <taxon>Flavimaribacter</taxon>
    </lineage>
</organism>
<proteinExistence type="predicted"/>
<protein>
    <recommendedName>
        <fullName evidence="5">SPOR domain-containing protein</fullName>
    </recommendedName>
</protein>
<evidence type="ECO:0000256" key="2">
    <source>
        <dbReference type="SAM" id="Phobius"/>
    </source>
</evidence>
<evidence type="ECO:0000313" key="4">
    <source>
        <dbReference type="Proteomes" id="UP001196509"/>
    </source>
</evidence>
<dbReference type="AlphaFoldDB" id="A0AAE3CZL3"/>
<keyword evidence="2" id="KW-0812">Transmembrane</keyword>
<keyword evidence="2" id="KW-1133">Transmembrane helix</keyword>
<feature type="transmembrane region" description="Helical" evidence="2">
    <location>
        <begin position="43"/>
        <end position="62"/>
    </location>
</feature>
<reference evidence="3" key="1">
    <citation type="submission" date="2021-08" db="EMBL/GenBank/DDBJ databases">
        <title>Hoeflea bacterium WL0058 sp. nov., isolated from the sediment.</title>
        <authorList>
            <person name="Wang L."/>
            <person name="Zhang D."/>
        </authorList>
    </citation>
    <scope>NUCLEOTIDE SEQUENCE</scope>
    <source>
        <strain evidence="3">WL0058</strain>
    </source>
</reference>
<dbReference type="RefSeq" id="WP_220226543.1">
    <property type="nucleotide sequence ID" value="NZ_JAICBX010000001.1"/>
</dbReference>
<feature type="transmembrane region" description="Helical" evidence="2">
    <location>
        <begin position="68"/>
        <end position="89"/>
    </location>
</feature>
<name>A0AAE3CZL3_9HYPH</name>
<accession>A0AAE3CZL3</accession>
<sequence length="528" mass="57287">MSDDPKKPAETKKSDADQKPKDADALKAAQIAHKAQQRRKLDAFTIATLIVGGALLAFAVMYPMPMPGFQILTFAAGLAILLTAVGTIAGFQQKGAVVGGAGALALILTFAMNQMGLLNPKTVYARALVKDVPERSLVVVSGSGEIYRRKNGDKVHDFLATPTMVQFNHLDATVTTRAEDCFSDDCAQDHEFSCISKSILVDTHLGKRPGRLKFRPAEGTVAAVLEDEDDSKRTYESGMTTCENTQSAKPAGFFNFISSAFAEDVKSYDELLRDLNSPSAHTRRTARNDLAVAGVHHIPELMTEFSSPKATYRTQLGIAVALSEMMQKGVVKPETMRSQIADRQIQFLADAVAHKDPTLSNVATQFAKQLGDPRMIPQTESKFSRATQLGQKNLMEVTGSATFNANNEQRDQAVEWFKTVDSQLKPEAQSWIRTIEEAGPNGDGVTYQVIVGSYTDHKSAMAAAGQINSEQGADIAKVGLPRPGNPYVPVLFGERANIDDAKATMNRALGLKSVTDAYLTTYDGYVRN</sequence>
<feature type="transmembrane region" description="Helical" evidence="2">
    <location>
        <begin position="96"/>
        <end position="117"/>
    </location>
</feature>
<evidence type="ECO:0000256" key="1">
    <source>
        <dbReference type="SAM" id="MobiDB-lite"/>
    </source>
</evidence>
<gene>
    <name evidence="3" type="ORF">K1W69_01400</name>
</gene>